<evidence type="ECO:0000313" key="3">
    <source>
        <dbReference type="Proteomes" id="UP001055658"/>
    </source>
</evidence>
<protein>
    <submittedName>
        <fullName evidence="2">Uncharacterized protein</fullName>
    </submittedName>
</protein>
<evidence type="ECO:0000256" key="1">
    <source>
        <dbReference type="SAM" id="SignalP"/>
    </source>
</evidence>
<organism evidence="2 3">
    <name type="scientific">Microbulbifer variabilis</name>
    <dbReference type="NCBI Taxonomy" id="266805"/>
    <lineage>
        <taxon>Bacteria</taxon>
        <taxon>Pseudomonadati</taxon>
        <taxon>Pseudomonadota</taxon>
        <taxon>Gammaproteobacteria</taxon>
        <taxon>Cellvibrionales</taxon>
        <taxon>Microbulbiferaceae</taxon>
        <taxon>Microbulbifer</taxon>
    </lineage>
</organism>
<feature type="chain" id="PRO_5045975226" evidence="1">
    <location>
        <begin position="20"/>
        <end position="107"/>
    </location>
</feature>
<name>A0ABY4VND4_9GAMM</name>
<dbReference type="RefSeq" id="WP_252085711.1">
    <property type="nucleotide sequence ID" value="NZ_CP092418.1"/>
</dbReference>
<proteinExistence type="predicted"/>
<reference evidence="2" key="1">
    <citation type="submission" date="2022-02" db="EMBL/GenBank/DDBJ databases">
        <title>Coral-associated bacteria.</title>
        <authorList>
            <person name="Tang K."/>
            <person name="Wang X."/>
        </authorList>
    </citation>
    <scope>NUCLEOTIDE SEQUENCE</scope>
    <source>
        <strain evidence="2">SCSIO 43006</strain>
    </source>
</reference>
<dbReference type="Proteomes" id="UP001055658">
    <property type="component" value="Chromosome"/>
</dbReference>
<keyword evidence="3" id="KW-1185">Reference proteome</keyword>
<accession>A0ABY4VND4</accession>
<keyword evidence="1" id="KW-0732">Signal</keyword>
<sequence>MKKFICVFLLFFISQIAMADTTTPPITIKSVGIGWGLAELYIESNENVIVEDCASARLKVSLTNPMFDHILSIALSAYHTNSKVTLRVKGCDGSDMNAVSIRVSEDV</sequence>
<dbReference type="EMBL" id="CP092418">
    <property type="protein sequence ID" value="USD23364.1"/>
    <property type="molecule type" value="Genomic_DNA"/>
</dbReference>
<feature type="signal peptide" evidence="1">
    <location>
        <begin position="1"/>
        <end position="19"/>
    </location>
</feature>
<gene>
    <name evidence="2" type="ORF">MJO52_09565</name>
</gene>
<evidence type="ECO:0000313" key="2">
    <source>
        <dbReference type="EMBL" id="USD23364.1"/>
    </source>
</evidence>